<comment type="caution">
    <text evidence="3">The sequence shown here is derived from an EMBL/GenBank/DDBJ whole genome shotgun (WGS) entry which is preliminary data.</text>
</comment>
<dbReference type="Proteomes" id="UP001634394">
    <property type="component" value="Unassembled WGS sequence"/>
</dbReference>
<dbReference type="InterPro" id="IPR046347">
    <property type="entry name" value="bZIP_sf"/>
</dbReference>
<evidence type="ECO:0000313" key="4">
    <source>
        <dbReference type="Proteomes" id="UP001634394"/>
    </source>
</evidence>
<feature type="coiled-coil region" evidence="1">
    <location>
        <begin position="178"/>
        <end position="212"/>
    </location>
</feature>
<sequence length="270" mass="30435">MQGLFALSNQCIKYTRLGADHALVTRKQLIEKPTQTYSTSQYSRSECCIATKSENLKMVRVISNSFTTPRSRHSSGEVLVDQMTAEKAVTALNYTGHRSRFSPYPMDRDEMHMEMNCDTDSSTTDSFSGGESDFEKRGDANLGEEALEMEMNEDEAIKEKRRKIRRRERNKVSAQAYRQRRREQNNIAQKMLDALEANHKMLLEKVRHLEAEKHIVEEYLKTCVKIPQCPHHISCPPCTSTGTPTGKTITGNTASCRGLSAAMETGSSAS</sequence>
<dbReference type="PROSITE" id="PS00036">
    <property type="entry name" value="BZIP_BASIC"/>
    <property type="match status" value="1"/>
</dbReference>
<evidence type="ECO:0000256" key="1">
    <source>
        <dbReference type="SAM" id="Coils"/>
    </source>
</evidence>
<evidence type="ECO:0000313" key="3">
    <source>
        <dbReference type="EMBL" id="KAL3874162.1"/>
    </source>
</evidence>
<protein>
    <recommendedName>
        <fullName evidence="2">BZIP domain-containing protein</fullName>
    </recommendedName>
</protein>
<evidence type="ECO:0000259" key="2">
    <source>
        <dbReference type="PROSITE" id="PS50217"/>
    </source>
</evidence>
<dbReference type="SUPFAM" id="SSF57959">
    <property type="entry name" value="Leucine zipper domain"/>
    <property type="match status" value="1"/>
</dbReference>
<gene>
    <name evidence="3" type="ORF">ACJMK2_037213</name>
</gene>
<dbReference type="PROSITE" id="PS50217">
    <property type="entry name" value="BZIP"/>
    <property type="match status" value="1"/>
</dbReference>
<dbReference type="SMART" id="SM00338">
    <property type="entry name" value="BRLZ"/>
    <property type="match status" value="1"/>
</dbReference>
<name>A0ABD3WN48_SINWO</name>
<organism evidence="3 4">
    <name type="scientific">Sinanodonta woodiana</name>
    <name type="common">Chinese pond mussel</name>
    <name type="synonym">Anodonta woodiana</name>
    <dbReference type="NCBI Taxonomy" id="1069815"/>
    <lineage>
        <taxon>Eukaryota</taxon>
        <taxon>Metazoa</taxon>
        <taxon>Spiralia</taxon>
        <taxon>Lophotrochozoa</taxon>
        <taxon>Mollusca</taxon>
        <taxon>Bivalvia</taxon>
        <taxon>Autobranchia</taxon>
        <taxon>Heteroconchia</taxon>
        <taxon>Palaeoheterodonta</taxon>
        <taxon>Unionida</taxon>
        <taxon>Unionoidea</taxon>
        <taxon>Unionidae</taxon>
        <taxon>Unioninae</taxon>
        <taxon>Sinanodonta</taxon>
    </lineage>
</organism>
<keyword evidence="1" id="KW-0175">Coiled coil</keyword>
<dbReference type="Gene3D" id="1.20.5.170">
    <property type="match status" value="1"/>
</dbReference>
<dbReference type="AlphaFoldDB" id="A0ABD3WN48"/>
<dbReference type="InterPro" id="IPR004827">
    <property type="entry name" value="bZIP"/>
</dbReference>
<reference evidence="3 4" key="1">
    <citation type="submission" date="2024-11" db="EMBL/GenBank/DDBJ databases">
        <title>Chromosome-level genome assembly of the freshwater bivalve Anodonta woodiana.</title>
        <authorList>
            <person name="Chen X."/>
        </authorList>
    </citation>
    <scope>NUCLEOTIDE SEQUENCE [LARGE SCALE GENOMIC DNA]</scope>
    <source>
        <strain evidence="3">MN2024</strain>
        <tissue evidence="3">Gills</tissue>
    </source>
</reference>
<dbReference type="EMBL" id="JBJQND010000006">
    <property type="protein sequence ID" value="KAL3874162.1"/>
    <property type="molecule type" value="Genomic_DNA"/>
</dbReference>
<keyword evidence="4" id="KW-1185">Reference proteome</keyword>
<feature type="domain" description="BZIP" evidence="2">
    <location>
        <begin position="160"/>
        <end position="212"/>
    </location>
</feature>
<proteinExistence type="predicted"/>
<accession>A0ABD3WN48</accession>